<dbReference type="InterPro" id="IPR000073">
    <property type="entry name" value="AB_hydrolase_1"/>
</dbReference>
<evidence type="ECO:0000259" key="1">
    <source>
        <dbReference type="Pfam" id="PF12697"/>
    </source>
</evidence>
<comment type="caution">
    <text evidence="2">The sequence shown here is derived from an EMBL/GenBank/DDBJ whole genome shotgun (WGS) entry which is preliminary data.</text>
</comment>
<proteinExistence type="predicted"/>
<evidence type="ECO:0000313" key="2">
    <source>
        <dbReference type="EMBL" id="NIJ08792.1"/>
    </source>
</evidence>
<name>A0ABX0TTG4_9SPHN</name>
<organism evidence="2 3">
    <name type="scientific">Sphingomonas vulcanisoli</name>
    <dbReference type="NCBI Taxonomy" id="1658060"/>
    <lineage>
        <taxon>Bacteria</taxon>
        <taxon>Pseudomonadati</taxon>
        <taxon>Pseudomonadota</taxon>
        <taxon>Alphaproteobacteria</taxon>
        <taxon>Sphingomonadales</taxon>
        <taxon>Sphingomonadaceae</taxon>
        <taxon>Sphingomonas</taxon>
    </lineage>
</organism>
<dbReference type="Pfam" id="PF12697">
    <property type="entry name" value="Abhydrolase_6"/>
    <property type="match status" value="1"/>
</dbReference>
<dbReference type="EMBL" id="JAAOZC010000006">
    <property type="protein sequence ID" value="NIJ08792.1"/>
    <property type="molecule type" value="Genomic_DNA"/>
</dbReference>
<gene>
    <name evidence="2" type="ORF">FHS31_002416</name>
</gene>
<sequence>MIERSDAIFRSPDLLIRGVAGGGDVAFVSFDCYTEQDTVDRPGFGEVFFEALGIPAFHILHRRNHWFQHPELPEALAALRPHLAGYRKVVVYGSSMGGFAALAYGSLLGAHIGLALSPQYSVDPKVAPFESRWRADIRRIRFLKPDRAPPLPRQFIAFDPADAADARHAALFADRSPTVLIPARHGGHPVGAFLNETGVLRALIDRLVTDDDDSHLAAEMIARLRAGRRSSGQYLFGLARRIPMRRLRSKLAVAKLASDTGVPVYQSHYAALLDQCGRHSEALAIHRLACAHPDPNPAAFWNLMAHHVALGQEGEAERIAREGLRRYPRSPQLRRKLRILALRRRLRLDRLAPSIGRRVLLGA</sequence>
<dbReference type="RefSeq" id="WP_167073795.1">
    <property type="nucleotide sequence ID" value="NZ_JAAOZC010000006.1"/>
</dbReference>
<dbReference type="SUPFAM" id="SSF53474">
    <property type="entry name" value="alpha/beta-Hydrolases"/>
    <property type="match status" value="1"/>
</dbReference>
<feature type="domain" description="AB hydrolase-1" evidence="1">
    <location>
        <begin position="38"/>
        <end position="226"/>
    </location>
</feature>
<evidence type="ECO:0000313" key="3">
    <source>
        <dbReference type="Proteomes" id="UP000727456"/>
    </source>
</evidence>
<protein>
    <submittedName>
        <fullName evidence="2">Pimeloyl-ACP methyl ester carboxylesterase</fullName>
    </submittedName>
</protein>
<dbReference type="InterPro" id="IPR011990">
    <property type="entry name" value="TPR-like_helical_dom_sf"/>
</dbReference>
<dbReference type="Proteomes" id="UP000727456">
    <property type="component" value="Unassembled WGS sequence"/>
</dbReference>
<accession>A0ABX0TTG4</accession>
<dbReference type="SUPFAM" id="SSF48452">
    <property type="entry name" value="TPR-like"/>
    <property type="match status" value="1"/>
</dbReference>
<reference evidence="2 3" key="1">
    <citation type="submission" date="2020-03" db="EMBL/GenBank/DDBJ databases">
        <title>Genomic Encyclopedia of Type Strains, Phase III (KMG-III): the genomes of soil and plant-associated and newly described type strains.</title>
        <authorList>
            <person name="Whitman W."/>
        </authorList>
    </citation>
    <scope>NUCLEOTIDE SEQUENCE [LARGE SCALE GENOMIC DNA]</scope>
    <source>
        <strain evidence="2 3">CECT 8804</strain>
    </source>
</reference>
<dbReference type="Gene3D" id="3.40.50.1820">
    <property type="entry name" value="alpha/beta hydrolase"/>
    <property type="match status" value="1"/>
</dbReference>
<dbReference type="InterPro" id="IPR029058">
    <property type="entry name" value="AB_hydrolase_fold"/>
</dbReference>
<dbReference type="Gene3D" id="1.25.40.10">
    <property type="entry name" value="Tetratricopeptide repeat domain"/>
    <property type="match status" value="1"/>
</dbReference>
<keyword evidence="3" id="KW-1185">Reference proteome</keyword>